<protein>
    <submittedName>
        <fullName evidence="1">Uncharacterized protein</fullName>
    </submittedName>
</protein>
<accession>A0A843TQI8</accession>
<proteinExistence type="predicted"/>
<name>A0A843TQI8_COLES</name>
<organism evidence="1 2">
    <name type="scientific">Colocasia esculenta</name>
    <name type="common">Wild taro</name>
    <name type="synonym">Arum esculentum</name>
    <dbReference type="NCBI Taxonomy" id="4460"/>
    <lineage>
        <taxon>Eukaryota</taxon>
        <taxon>Viridiplantae</taxon>
        <taxon>Streptophyta</taxon>
        <taxon>Embryophyta</taxon>
        <taxon>Tracheophyta</taxon>
        <taxon>Spermatophyta</taxon>
        <taxon>Magnoliopsida</taxon>
        <taxon>Liliopsida</taxon>
        <taxon>Araceae</taxon>
        <taxon>Aroideae</taxon>
        <taxon>Colocasieae</taxon>
        <taxon>Colocasia</taxon>
    </lineage>
</organism>
<comment type="caution">
    <text evidence="1">The sequence shown here is derived from an EMBL/GenBank/DDBJ whole genome shotgun (WGS) entry which is preliminary data.</text>
</comment>
<dbReference type="Proteomes" id="UP000652761">
    <property type="component" value="Unassembled WGS sequence"/>
</dbReference>
<keyword evidence="2" id="KW-1185">Reference proteome</keyword>
<dbReference type="EMBL" id="NMUH01000107">
    <property type="protein sequence ID" value="MQL71710.1"/>
    <property type="molecule type" value="Genomic_DNA"/>
</dbReference>
<gene>
    <name evidence="1" type="ORF">Taro_004049</name>
</gene>
<sequence>MAAAERSPSLAAQR</sequence>
<evidence type="ECO:0000313" key="1">
    <source>
        <dbReference type="EMBL" id="MQL71710.1"/>
    </source>
</evidence>
<evidence type="ECO:0000313" key="2">
    <source>
        <dbReference type="Proteomes" id="UP000652761"/>
    </source>
</evidence>
<reference evidence="1" key="1">
    <citation type="submission" date="2017-07" db="EMBL/GenBank/DDBJ databases">
        <title>Taro Niue Genome Assembly and Annotation.</title>
        <authorList>
            <person name="Atibalentja N."/>
            <person name="Keating K."/>
            <person name="Fields C.J."/>
        </authorList>
    </citation>
    <scope>NUCLEOTIDE SEQUENCE</scope>
    <source>
        <strain evidence="1">Niue_2</strain>
        <tissue evidence="1">Leaf</tissue>
    </source>
</reference>